<dbReference type="EMBL" id="CAJNIZ010047552">
    <property type="protein sequence ID" value="CAE7770527.1"/>
    <property type="molecule type" value="Genomic_DNA"/>
</dbReference>
<sequence>VAWNRQIDYGPLEEPAVFTMPQDANRGWKAAGNCGSLDPSQTYLITRGDETVGYMADAGIVPSWHGANEFERANDFGFPYTLGTLPIVPVAPPLDWRPWVRLGTSTPAVPIYLTTSIGYT</sequence>
<feature type="non-terminal residue" evidence="1">
    <location>
        <position position="120"/>
    </location>
</feature>
<evidence type="ECO:0000313" key="2">
    <source>
        <dbReference type="Proteomes" id="UP000649617"/>
    </source>
</evidence>
<comment type="caution">
    <text evidence="1">The sequence shown here is derived from an EMBL/GenBank/DDBJ whole genome shotgun (WGS) entry which is preliminary data.</text>
</comment>
<evidence type="ECO:0000313" key="1">
    <source>
        <dbReference type="EMBL" id="CAE7770527.1"/>
    </source>
</evidence>
<feature type="non-terminal residue" evidence="1">
    <location>
        <position position="1"/>
    </location>
</feature>
<protein>
    <submittedName>
        <fullName evidence="1">Uncharacterized protein</fullName>
    </submittedName>
</protein>
<dbReference type="AlphaFoldDB" id="A0A812YD94"/>
<dbReference type="Proteomes" id="UP000649617">
    <property type="component" value="Unassembled WGS sequence"/>
</dbReference>
<proteinExistence type="predicted"/>
<accession>A0A812YD94</accession>
<reference evidence="1" key="1">
    <citation type="submission" date="2021-02" db="EMBL/GenBank/DDBJ databases">
        <authorList>
            <person name="Dougan E. K."/>
            <person name="Rhodes N."/>
            <person name="Thang M."/>
            <person name="Chan C."/>
        </authorList>
    </citation>
    <scope>NUCLEOTIDE SEQUENCE</scope>
</reference>
<gene>
    <name evidence="1" type="ORF">SPIL2461_LOCUS22692</name>
</gene>
<organism evidence="1 2">
    <name type="scientific">Symbiodinium pilosum</name>
    <name type="common">Dinoflagellate</name>
    <dbReference type="NCBI Taxonomy" id="2952"/>
    <lineage>
        <taxon>Eukaryota</taxon>
        <taxon>Sar</taxon>
        <taxon>Alveolata</taxon>
        <taxon>Dinophyceae</taxon>
        <taxon>Suessiales</taxon>
        <taxon>Symbiodiniaceae</taxon>
        <taxon>Symbiodinium</taxon>
    </lineage>
</organism>
<keyword evidence="2" id="KW-1185">Reference proteome</keyword>
<name>A0A812YD94_SYMPI</name>